<dbReference type="GeneID" id="28851882"/>
<keyword evidence="2" id="KW-1185">Reference proteome</keyword>
<dbReference type="RefSeq" id="XP_018139206.2">
    <property type="nucleotide sequence ID" value="XM_018287888.2"/>
</dbReference>
<proteinExistence type="predicted"/>
<accession>A0A179F7U1</accession>
<dbReference type="OrthoDB" id="2821191at2759"/>
<protein>
    <submittedName>
        <fullName evidence="1">Acetyltransferase</fullName>
    </submittedName>
</protein>
<reference evidence="1 2" key="1">
    <citation type="journal article" date="2016" name="PLoS Pathog.">
        <title>Biosynthesis of antibiotic leucinostatins in bio-control fungus Purpureocillium lilacinum and their inhibition on phytophthora revealed by genome mining.</title>
        <authorList>
            <person name="Wang G."/>
            <person name="Liu Z."/>
            <person name="Lin R."/>
            <person name="Li E."/>
            <person name="Mao Z."/>
            <person name="Ling J."/>
            <person name="Yang Y."/>
            <person name="Yin W.B."/>
            <person name="Xie B."/>
        </authorList>
    </citation>
    <scope>NUCLEOTIDE SEQUENCE [LARGE SCALE GENOMIC DNA]</scope>
    <source>
        <strain evidence="1">170</strain>
    </source>
</reference>
<dbReference type="InterPro" id="IPR016181">
    <property type="entry name" value="Acyl_CoA_acyltransferase"/>
</dbReference>
<comment type="caution">
    <text evidence="1">The sequence shown here is derived from an EMBL/GenBank/DDBJ whole genome shotgun (WGS) entry which is preliminary data.</text>
</comment>
<sequence length="211" mass="23092">MSATHNQVRVRSATSTGSDAEFIVAAWDSTLPYLRSIGAGEMWGDQPFSERDGFREEIVDIIRQSEDDGSDTRRLLVAEVDAEISADGTTSAVQVGAAMIRDAPPDYLAKSEALKFEMEKAKSALFIEVLIADRRAGKRHKGAGAALIDAVKHRALEQSKEVVYVDAWAGNERKLNRYYENLGLRNGGDFTLTRGNGSTWTGTLYCIDIGS</sequence>
<dbReference type="KEGG" id="pchm:VFPPC_09331"/>
<evidence type="ECO:0000313" key="1">
    <source>
        <dbReference type="EMBL" id="OAQ61502.2"/>
    </source>
</evidence>
<gene>
    <name evidence="1" type="ORF">VFPPC_09331</name>
</gene>
<evidence type="ECO:0000313" key="2">
    <source>
        <dbReference type="Proteomes" id="UP000078397"/>
    </source>
</evidence>
<organism evidence="1 2">
    <name type="scientific">Pochonia chlamydosporia 170</name>
    <dbReference type="NCBI Taxonomy" id="1380566"/>
    <lineage>
        <taxon>Eukaryota</taxon>
        <taxon>Fungi</taxon>
        <taxon>Dikarya</taxon>
        <taxon>Ascomycota</taxon>
        <taxon>Pezizomycotina</taxon>
        <taxon>Sordariomycetes</taxon>
        <taxon>Hypocreomycetidae</taxon>
        <taxon>Hypocreales</taxon>
        <taxon>Clavicipitaceae</taxon>
        <taxon>Pochonia</taxon>
    </lineage>
</organism>
<dbReference type="Gene3D" id="3.40.630.30">
    <property type="match status" value="1"/>
</dbReference>
<dbReference type="SUPFAM" id="SSF55729">
    <property type="entry name" value="Acyl-CoA N-acyltransferases (Nat)"/>
    <property type="match status" value="1"/>
</dbReference>
<dbReference type="Proteomes" id="UP000078397">
    <property type="component" value="Unassembled WGS sequence"/>
</dbReference>
<dbReference type="GO" id="GO:0016740">
    <property type="term" value="F:transferase activity"/>
    <property type="evidence" value="ECO:0007669"/>
    <property type="project" value="UniProtKB-KW"/>
</dbReference>
<dbReference type="AlphaFoldDB" id="A0A179F7U1"/>
<dbReference type="EMBL" id="LSBJ02000007">
    <property type="protein sequence ID" value="OAQ61502.2"/>
    <property type="molecule type" value="Genomic_DNA"/>
</dbReference>
<name>A0A179F7U1_METCM</name>